<accession>A0A0D3K936</accession>
<sequence length="569" mass="61395">AADAARKPFTGEHSDHLAYLRAYEGWRGARRAGGGGAGRRFCDEHFLSHVALEELHALREQLSGVLADLGFASSTREAMEGEGEGIASVHHASLVRAIVCAGLYPNVLRARMPDTRFVDTVGGAVEAEDERGIVKFYLAERRAGGRVFLQPGCSIYASPKLPSDWCVYSGKRLQAPRPGGAGVAAVAAAGDYTCERCGAKVFASKPACFRCGAPKPRGPAAAALAPAAKAVAPAGGDGRLIVRDVTCVSPYALLLFAGGSLVVNAEAGTVEVDGHITIAATGRVGALLKQLRAELLSLLAKKLEEPSLSLVGSPIYEAIDQADDMTAAPDIAPERQSRASVSDDLCSATVRYVRLDAIEARNPFVTDEGTDAYQTQPGPVPARLLALLEVIEKDYEIGDRTFGLAMNVLTRYMRRCGDPLTDEDKRSDAVLGSFSLACKFNETAQITHKDLADISYRYSKSTSTASSIAAMEWEIVDKIEWEIWEMLPRDEARGRSEEGLRDPWDLGGQMAYSSQRRSRAARDDEHNAERDLAGEAETKRRKAVAEVERDVWRAIQADATQVVRSPETE</sequence>
<feature type="compositionally biased region" description="Basic and acidic residues" evidence="9">
    <location>
        <begin position="520"/>
        <end position="546"/>
    </location>
</feature>
<evidence type="ECO:0000256" key="8">
    <source>
        <dbReference type="PROSITE-ProRule" id="PRU00322"/>
    </source>
</evidence>
<evidence type="ECO:0000256" key="9">
    <source>
        <dbReference type="SAM" id="MobiDB-lite"/>
    </source>
</evidence>
<dbReference type="GO" id="GO:0008270">
    <property type="term" value="F:zinc ion binding"/>
    <property type="evidence" value="ECO:0007669"/>
    <property type="project" value="UniProtKB-KW"/>
</dbReference>
<dbReference type="GO" id="GO:0003723">
    <property type="term" value="F:RNA binding"/>
    <property type="evidence" value="ECO:0007669"/>
    <property type="project" value="TreeGrafter"/>
</dbReference>
<dbReference type="PANTHER" id="PTHR18934">
    <property type="entry name" value="ATP-DEPENDENT RNA HELICASE"/>
    <property type="match status" value="1"/>
</dbReference>
<name>A0A0D3K936_EMIH1</name>
<dbReference type="PROSITE" id="PS50199">
    <property type="entry name" value="ZF_RANBP2_2"/>
    <property type="match status" value="1"/>
</dbReference>
<dbReference type="Proteomes" id="UP000013827">
    <property type="component" value="Unassembled WGS sequence"/>
</dbReference>
<evidence type="ECO:0000256" key="7">
    <source>
        <dbReference type="ARBA" id="ARBA00022840"/>
    </source>
</evidence>
<dbReference type="SUPFAM" id="SSF47954">
    <property type="entry name" value="Cyclin-like"/>
    <property type="match status" value="1"/>
</dbReference>
<dbReference type="Gene3D" id="1.10.472.10">
    <property type="entry name" value="Cyclin-like"/>
    <property type="match status" value="1"/>
</dbReference>
<dbReference type="EnsemblProtists" id="EOD32271">
    <property type="protein sequence ID" value="EOD32271"/>
    <property type="gene ID" value="EMIHUDRAFT_123008"/>
</dbReference>
<feature type="region of interest" description="Disordered" evidence="9">
    <location>
        <begin position="492"/>
        <end position="546"/>
    </location>
</feature>
<dbReference type="GeneID" id="17277545"/>
<dbReference type="eggNOG" id="KOG0920">
    <property type="taxonomic scope" value="Eukaryota"/>
</dbReference>
<dbReference type="InterPro" id="IPR001876">
    <property type="entry name" value="Znf_RanBP2"/>
</dbReference>
<evidence type="ECO:0000256" key="3">
    <source>
        <dbReference type="ARBA" id="ARBA00022771"/>
    </source>
</evidence>
<protein>
    <recommendedName>
        <fullName evidence="10">RanBP2-type domain-containing protein</fullName>
    </recommendedName>
</protein>
<dbReference type="AlphaFoldDB" id="A0A0D3K936"/>
<evidence type="ECO:0000256" key="2">
    <source>
        <dbReference type="ARBA" id="ARBA00022741"/>
    </source>
</evidence>
<evidence type="ECO:0000313" key="12">
    <source>
        <dbReference type="Proteomes" id="UP000013827"/>
    </source>
</evidence>
<keyword evidence="6" id="KW-0862">Zinc</keyword>
<reference evidence="11" key="2">
    <citation type="submission" date="2024-10" db="UniProtKB">
        <authorList>
            <consortium name="EnsemblProtists"/>
        </authorList>
    </citation>
    <scope>IDENTIFICATION</scope>
</reference>
<dbReference type="PaxDb" id="2903-EOD32271"/>
<dbReference type="KEGG" id="ehx:EMIHUDRAFT_123008"/>
<evidence type="ECO:0000256" key="5">
    <source>
        <dbReference type="ARBA" id="ARBA00022806"/>
    </source>
</evidence>
<evidence type="ECO:0000256" key="1">
    <source>
        <dbReference type="ARBA" id="ARBA00022723"/>
    </source>
</evidence>
<dbReference type="GO" id="GO:0005524">
    <property type="term" value="F:ATP binding"/>
    <property type="evidence" value="ECO:0007669"/>
    <property type="project" value="UniProtKB-KW"/>
</dbReference>
<dbReference type="InterPro" id="IPR006671">
    <property type="entry name" value="Cyclin_N"/>
</dbReference>
<proteinExistence type="predicted"/>
<keyword evidence="3 8" id="KW-0863">Zinc-finger</keyword>
<dbReference type="Pfam" id="PF26026">
    <property type="entry name" value="RNA_hel_CTD"/>
    <property type="match status" value="1"/>
</dbReference>
<dbReference type="HOGENOM" id="CLU_479522_0_0_1"/>
<evidence type="ECO:0000259" key="10">
    <source>
        <dbReference type="PROSITE" id="PS50199"/>
    </source>
</evidence>
<keyword evidence="5" id="KW-0347">Helicase</keyword>
<dbReference type="GO" id="GO:0016787">
    <property type="term" value="F:hydrolase activity"/>
    <property type="evidence" value="ECO:0007669"/>
    <property type="project" value="UniProtKB-KW"/>
</dbReference>
<organism evidence="11 12">
    <name type="scientific">Emiliania huxleyi (strain CCMP1516)</name>
    <dbReference type="NCBI Taxonomy" id="280463"/>
    <lineage>
        <taxon>Eukaryota</taxon>
        <taxon>Haptista</taxon>
        <taxon>Haptophyta</taxon>
        <taxon>Prymnesiophyceae</taxon>
        <taxon>Isochrysidales</taxon>
        <taxon>Noelaerhabdaceae</taxon>
        <taxon>Emiliania</taxon>
    </lineage>
</organism>
<evidence type="ECO:0000256" key="4">
    <source>
        <dbReference type="ARBA" id="ARBA00022801"/>
    </source>
</evidence>
<evidence type="ECO:0000256" key="6">
    <source>
        <dbReference type="ARBA" id="ARBA00022833"/>
    </source>
</evidence>
<dbReference type="GO" id="GO:0004386">
    <property type="term" value="F:helicase activity"/>
    <property type="evidence" value="ECO:0007669"/>
    <property type="project" value="UniProtKB-KW"/>
</dbReference>
<keyword evidence="4" id="KW-0378">Hydrolase</keyword>
<dbReference type="RefSeq" id="XP_005784700.1">
    <property type="nucleotide sequence ID" value="XM_005784643.1"/>
</dbReference>
<keyword evidence="7" id="KW-0067">ATP-binding</keyword>
<dbReference type="PANTHER" id="PTHR18934:SF99">
    <property type="entry name" value="ATP-DEPENDENT RNA HELICASE DHX37-RELATED"/>
    <property type="match status" value="1"/>
</dbReference>
<dbReference type="Gene3D" id="4.10.1060.10">
    <property type="entry name" value="Zinc finger, RanBP2-type"/>
    <property type="match status" value="1"/>
</dbReference>
<feature type="compositionally biased region" description="Basic and acidic residues" evidence="9">
    <location>
        <begin position="492"/>
        <end position="504"/>
    </location>
</feature>
<feature type="domain" description="RanBP2-type" evidence="10">
    <location>
        <begin position="188"/>
        <end position="217"/>
    </location>
</feature>
<dbReference type="STRING" id="2903.R1FA07"/>
<dbReference type="InterPro" id="IPR036915">
    <property type="entry name" value="Cyclin-like_sf"/>
</dbReference>
<reference evidence="12" key="1">
    <citation type="journal article" date="2013" name="Nature">
        <title>Pan genome of the phytoplankton Emiliania underpins its global distribution.</title>
        <authorList>
            <person name="Read B.A."/>
            <person name="Kegel J."/>
            <person name="Klute M.J."/>
            <person name="Kuo A."/>
            <person name="Lefebvre S.C."/>
            <person name="Maumus F."/>
            <person name="Mayer C."/>
            <person name="Miller J."/>
            <person name="Monier A."/>
            <person name="Salamov A."/>
            <person name="Young J."/>
            <person name="Aguilar M."/>
            <person name="Claverie J.M."/>
            <person name="Frickenhaus S."/>
            <person name="Gonzalez K."/>
            <person name="Herman E.K."/>
            <person name="Lin Y.C."/>
            <person name="Napier J."/>
            <person name="Ogata H."/>
            <person name="Sarno A.F."/>
            <person name="Shmutz J."/>
            <person name="Schroeder D."/>
            <person name="de Vargas C."/>
            <person name="Verret F."/>
            <person name="von Dassow P."/>
            <person name="Valentin K."/>
            <person name="Van de Peer Y."/>
            <person name="Wheeler G."/>
            <person name="Dacks J.B."/>
            <person name="Delwiche C.F."/>
            <person name="Dyhrman S.T."/>
            <person name="Glockner G."/>
            <person name="John U."/>
            <person name="Richards T."/>
            <person name="Worden A.Z."/>
            <person name="Zhang X."/>
            <person name="Grigoriev I.V."/>
            <person name="Allen A.E."/>
            <person name="Bidle K."/>
            <person name="Borodovsky M."/>
            <person name="Bowler C."/>
            <person name="Brownlee C."/>
            <person name="Cock J.M."/>
            <person name="Elias M."/>
            <person name="Gladyshev V.N."/>
            <person name="Groth M."/>
            <person name="Guda C."/>
            <person name="Hadaegh A."/>
            <person name="Iglesias-Rodriguez M.D."/>
            <person name="Jenkins J."/>
            <person name="Jones B.M."/>
            <person name="Lawson T."/>
            <person name="Leese F."/>
            <person name="Lindquist E."/>
            <person name="Lobanov A."/>
            <person name="Lomsadze A."/>
            <person name="Malik S.B."/>
            <person name="Marsh M.E."/>
            <person name="Mackinder L."/>
            <person name="Mock T."/>
            <person name="Mueller-Roeber B."/>
            <person name="Pagarete A."/>
            <person name="Parker M."/>
            <person name="Probert I."/>
            <person name="Quesneville H."/>
            <person name="Raines C."/>
            <person name="Rensing S.A."/>
            <person name="Riano-Pachon D.M."/>
            <person name="Richier S."/>
            <person name="Rokitta S."/>
            <person name="Shiraiwa Y."/>
            <person name="Soanes D.M."/>
            <person name="van der Giezen M."/>
            <person name="Wahlund T.M."/>
            <person name="Williams B."/>
            <person name="Wilson W."/>
            <person name="Wolfe G."/>
            <person name="Wurch L.L."/>
        </authorList>
    </citation>
    <scope>NUCLEOTIDE SEQUENCE</scope>
</reference>
<keyword evidence="1" id="KW-0479">Metal-binding</keyword>
<dbReference type="InterPro" id="IPR059023">
    <property type="entry name" value="RNA_hel_CTD"/>
</dbReference>
<evidence type="ECO:0000313" key="11">
    <source>
        <dbReference type="EnsemblProtists" id="EOD32271"/>
    </source>
</evidence>
<keyword evidence="12" id="KW-1185">Reference proteome</keyword>
<keyword evidence="2" id="KW-0547">Nucleotide-binding</keyword>
<dbReference type="Pfam" id="PF00134">
    <property type="entry name" value="Cyclin_N"/>
    <property type="match status" value="1"/>
</dbReference>